<dbReference type="InterPro" id="IPR007712">
    <property type="entry name" value="RelE/ParE_toxin"/>
</dbReference>
<dbReference type="Proteomes" id="UP000178572">
    <property type="component" value="Unassembled WGS sequence"/>
</dbReference>
<dbReference type="PANTHER" id="PTHR35601">
    <property type="entry name" value="TOXIN RELE"/>
    <property type="match status" value="1"/>
</dbReference>
<comment type="similarity">
    <text evidence="1">Belongs to the RelE toxin family.</text>
</comment>
<gene>
    <name evidence="3" type="ORF">A3C21_00405</name>
</gene>
<accession>A0A1F6E1Q3</accession>
<dbReference type="Pfam" id="PF05016">
    <property type="entry name" value="ParE_toxin"/>
    <property type="match status" value="1"/>
</dbReference>
<evidence type="ECO:0008006" key="5">
    <source>
        <dbReference type="Google" id="ProtNLM"/>
    </source>
</evidence>
<evidence type="ECO:0000313" key="3">
    <source>
        <dbReference type="EMBL" id="OGG67624.1"/>
    </source>
</evidence>
<dbReference type="InterPro" id="IPR035093">
    <property type="entry name" value="RelE/ParE_toxin_dom_sf"/>
</dbReference>
<reference evidence="3 4" key="1">
    <citation type="journal article" date="2016" name="Nat. Commun.">
        <title>Thousands of microbial genomes shed light on interconnected biogeochemical processes in an aquifer system.</title>
        <authorList>
            <person name="Anantharaman K."/>
            <person name="Brown C.T."/>
            <person name="Hug L.A."/>
            <person name="Sharon I."/>
            <person name="Castelle C.J."/>
            <person name="Probst A.J."/>
            <person name="Thomas B.C."/>
            <person name="Singh A."/>
            <person name="Wilkins M.J."/>
            <person name="Karaoz U."/>
            <person name="Brodie E.L."/>
            <person name="Williams K.H."/>
            <person name="Hubbard S.S."/>
            <person name="Banfield J.F."/>
        </authorList>
    </citation>
    <scope>NUCLEOTIDE SEQUENCE [LARGE SCALE GENOMIC DNA]</scope>
</reference>
<organism evidence="3 4">
    <name type="scientific">Candidatus Kaiserbacteria bacterium RIFCSPHIGHO2_02_FULL_59_21</name>
    <dbReference type="NCBI Taxonomy" id="1798500"/>
    <lineage>
        <taxon>Bacteria</taxon>
        <taxon>Candidatus Kaiseribacteriota</taxon>
    </lineage>
</organism>
<evidence type="ECO:0000256" key="1">
    <source>
        <dbReference type="ARBA" id="ARBA00006226"/>
    </source>
</evidence>
<proteinExistence type="inferred from homology"/>
<keyword evidence="2" id="KW-1277">Toxin-antitoxin system</keyword>
<dbReference type="AlphaFoldDB" id="A0A1F6E1Q3"/>
<evidence type="ECO:0000313" key="4">
    <source>
        <dbReference type="Proteomes" id="UP000178572"/>
    </source>
</evidence>
<dbReference type="Gene3D" id="3.30.2310.20">
    <property type="entry name" value="RelE-like"/>
    <property type="match status" value="1"/>
</dbReference>
<comment type="caution">
    <text evidence="3">The sequence shown here is derived from an EMBL/GenBank/DDBJ whole genome shotgun (WGS) entry which is preliminary data.</text>
</comment>
<dbReference type="SUPFAM" id="SSF143011">
    <property type="entry name" value="RelE-like"/>
    <property type="match status" value="1"/>
</dbReference>
<evidence type="ECO:0000256" key="2">
    <source>
        <dbReference type="ARBA" id="ARBA00022649"/>
    </source>
</evidence>
<protein>
    <recommendedName>
        <fullName evidence="5">Addiction module antitoxin RelB</fullName>
    </recommendedName>
</protein>
<sequence length="93" mass="10779">MGMRYVISLHHIVTTRDIPKLDAFWRHTIRDGIREKLASKPELYGKPLRNTLKGCWGLRVGDYRVIYKIETSSVRIIAVIHRSRGYGEVASRV</sequence>
<dbReference type="PANTHER" id="PTHR35601:SF1">
    <property type="entry name" value="TOXIN RELE"/>
    <property type="match status" value="1"/>
</dbReference>
<name>A0A1F6E1Q3_9BACT</name>
<dbReference type="EMBL" id="MFLN01000003">
    <property type="protein sequence ID" value="OGG67624.1"/>
    <property type="molecule type" value="Genomic_DNA"/>
</dbReference>
<dbReference type="STRING" id="1798500.A3C21_00405"/>